<dbReference type="Gene3D" id="3.30.390.50">
    <property type="entry name" value="CO dehydrogenase flavoprotein, C-terminal domain"/>
    <property type="match status" value="1"/>
</dbReference>
<organism evidence="5 6">
    <name type="scientific">Thermotalea metallivorans</name>
    <dbReference type="NCBI Taxonomy" id="520762"/>
    <lineage>
        <taxon>Bacteria</taxon>
        <taxon>Bacillati</taxon>
        <taxon>Bacillota</taxon>
        <taxon>Clostridia</taxon>
        <taxon>Peptostreptococcales</taxon>
        <taxon>Thermotaleaceae</taxon>
        <taxon>Thermotalea</taxon>
    </lineage>
</organism>
<sequence length="297" mass="32781">MIGQCIRPSNLEEVLEILDGQRNQVQLIAGGTDFVISLRQKGCGKHMLVDISKLKELRFIQMEDREIIIGAGTRFADIVGHQGMKNLCPGLWKACQWMGSPQIRNMGTIGGNICNGSPAADAVPPLLALDAQAVIKRKDMTRTVALKDFYLDKGKVALGDSEILYAVRFLKPREKEHMDFEKLGFRKALAIARVSCAVFLSLEGDATIREIRIATGALGPYPQRETQVERGLKGKKISEELLRQGIKEMAGLVEARLRGRSSALFKGEAIQGLFRRAFYGAMKGVKGYGAHSSYGEW</sequence>
<keyword evidence="3 5" id="KW-0560">Oxidoreductase</keyword>
<evidence type="ECO:0000256" key="3">
    <source>
        <dbReference type="ARBA" id="ARBA00023002"/>
    </source>
</evidence>
<dbReference type="Pfam" id="PF03450">
    <property type="entry name" value="CO_deh_flav_C"/>
    <property type="match status" value="1"/>
</dbReference>
<dbReference type="SUPFAM" id="SSF55447">
    <property type="entry name" value="CO dehydrogenase flavoprotein C-terminal domain-like"/>
    <property type="match status" value="1"/>
</dbReference>
<dbReference type="Gene3D" id="3.30.43.10">
    <property type="entry name" value="Uridine Diphospho-n-acetylenolpyruvylglucosamine Reductase, domain 2"/>
    <property type="match status" value="1"/>
</dbReference>
<accession>A0A140L3H2</accession>
<evidence type="ECO:0000313" key="6">
    <source>
        <dbReference type="Proteomes" id="UP000070456"/>
    </source>
</evidence>
<evidence type="ECO:0000256" key="1">
    <source>
        <dbReference type="ARBA" id="ARBA00022630"/>
    </source>
</evidence>
<dbReference type="Pfam" id="PF00941">
    <property type="entry name" value="FAD_binding_5"/>
    <property type="match status" value="1"/>
</dbReference>
<dbReference type="Gene3D" id="3.30.465.10">
    <property type="match status" value="1"/>
</dbReference>
<evidence type="ECO:0000259" key="4">
    <source>
        <dbReference type="PROSITE" id="PS51387"/>
    </source>
</evidence>
<evidence type="ECO:0000313" key="5">
    <source>
        <dbReference type="EMBL" id="KXG75097.1"/>
    </source>
</evidence>
<dbReference type="InterPro" id="IPR051312">
    <property type="entry name" value="Diverse_Substr_Oxidored"/>
</dbReference>
<dbReference type="InterPro" id="IPR016166">
    <property type="entry name" value="FAD-bd_PCMH"/>
</dbReference>
<keyword evidence="1" id="KW-0285">Flavoprotein</keyword>
<dbReference type="InterPro" id="IPR016167">
    <property type="entry name" value="FAD-bd_PCMH_sub1"/>
</dbReference>
<dbReference type="FunFam" id="3.30.465.10:FF:000017">
    <property type="entry name" value="Xanthine dehydrogenase, FAD binding subunit"/>
    <property type="match status" value="1"/>
</dbReference>
<comment type="caution">
    <text evidence="5">The sequence shown here is derived from an EMBL/GenBank/DDBJ whole genome shotgun (WGS) entry which is preliminary data.</text>
</comment>
<dbReference type="InterPro" id="IPR016169">
    <property type="entry name" value="FAD-bd_PCMH_sub2"/>
</dbReference>
<dbReference type="STRING" id="520762.AN619_19230"/>
<dbReference type="GO" id="GO:0050138">
    <property type="term" value="F:nicotinate dehydrogenase activity"/>
    <property type="evidence" value="ECO:0007669"/>
    <property type="project" value="UniProtKB-EC"/>
</dbReference>
<dbReference type="SMART" id="SM01092">
    <property type="entry name" value="CO_deh_flav_C"/>
    <property type="match status" value="1"/>
</dbReference>
<dbReference type="EC" id="1.17.1.5" evidence="5"/>
<dbReference type="InterPro" id="IPR005107">
    <property type="entry name" value="CO_DH_flav_C"/>
</dbReference>
<dbReference type="AlphaFoldDB" id="A0A140L3H2"/>
<gene>
    <name evidence="5" type="primary">ndhF_2</name>
    <name evidence="5" type="ORF">AN619_19230</name>
</gene>
<dbReference type="PANTHER" id="PTHR42659:SF9">
    <property type="entry name" value="XANTHINE DEHYDROGENASE FAD-BINDING SUBUNIT XDHB-RELATED"/>
    <property type="match status" value="1"/>
</dbReference>
<keyword evidence="2" id="KW-0274">FAD</keyword>
<dbReference type="GO" id="GO:0071949">
    <property type="term" value="F:FAD binding"/>
    <property type="evidence" value="ECO:0007669"/>
    <property type="project" value="InterPro"/>
</dbReference>
<name>A0A140L3H2_9FIRM</name>
<proteinExistence type="predicted"/>
<dbReference type="PATRIC" id="fig|520762.4.peg.2129"/>
<dbReference type="InterPro" id="IPR002346">
    <property type="entry name" value="Mopterin_DH_FAD-bd"/>
</dbReference>
<dbReference type="OrthoDB" id="9789842at2"/>
<dbReference type="PROSITE" id="PS51387">
    <property type="entry name" value="FAD_PCMH"/>
    <property type="match status" value="1"/>
</dbReference>
<dbReference type="InterPro" id="IPR036683">
    <property type="entry name" value="CO_DH_flav_C_dom_sf"/>
</dbReference>
<reference evidence="5 6" key="1">
    <citation type="submission" date="2015-12" db="EMBL/GenBank/DDBJ databases">
        <title>Draft genome sequence of the thermoanaerobe Thermotalea metallivorans, an isolate from the runoff channel of the Great Artesian Basin, Australia.</title>
        <authorList>
            <person name="Patel B.K."/>
        </authorList>
    </citation>
    <scope>NUCLEOTIDE SEQUENCE [LARGE SCALE GENOMIC DNA]</scope>
    <source>
        <strain evidence="5 6">B2-1</strain>
    </source>
</reference>
<dbReference type="EMBL" id="LOEE01000041">
    <property type="protein sequence ID" value="KXG75097.1"/>
    <property type="molecule type" value="Genomic_DNA"/>
</dbReference>
<protein>
    <submittedName>
        <fullName evidence="5">Nicotinate dehydrogenase FAD-subunit</fullName>
        <ecNumber evidence="5">1.17.1.5</ecNumber>
    </submittedName>
</protein>
<feature type="domain" description="FAD-binding PCMH-type" evidence="4">
    <location>
        <begin position="1"/>
        <end position="174"/>
    </location>
</feature>
<dbReference type="InterPro" id="IPR036318">
    <property type="entry name" value="FAD-bd_PCMH-like_sf"/>
</dbReference>
<keyword evidence="6" id="KW-1185">Reference proteome</keyword>
<dbReference type="SUPFAM" id="SSF56176">
    <property type="entry name" value="FAD-binding/transporter-associated domain-like"/>
    <property type="match status" value="1"/>
</dbReference>
<dbReference type="Proteomes" id="UP000070456">
    <property type="component" value="Unassembled WGS sequence"/>
</dbReference>
<evidence type="ECO:0000256" key="2">
    <source>
        <dbReference type="ARBA" id="ARBA00022827"/>
    </source>
</evidence>
<dbReference type="PANTHER" id="PTHR42659">
    <property type="entry name" value="XANTHINE DEHYDROGENASE SUBUNIT C-RELATED"/>
    <property type="match status" value="1"/>
</dbReference>
<dbReference type="RefSeq" id="WP_068556477.1">
    <property type="nucleotide sequence ID" value="NZ_LOEE01000041.1"/>
</dbReference>